<reference evidence="1" key="1">
    <citation type="submission" date="2021-10" db="EMBL/GenBank/DDBJ databases">
        <title>Melipona bicolor Genome sequencing and assembly.</title>
        <authorList>
            <person name="Araujo N.S."/>
            <person name="Arias M.C."/>
        </authorList>
    </citation>
    <scope>NUCLEOTIDE SEQUENCE</scope>
    <source>
        <strain evidence="1">USP_2M_L1-L4_2017</strain>
        <tissue evidence="1">Whole body</tissue>
    </source>
</reference>
<evidence type="ECO:0000313" key="2">
    <source>
        <dbReference type="Proteomes" id="UP001177670"/>
    </source>
</evidence>
<keyword evidence="2" id="KW-1185">Reference proteome</keyword>
<comment type="caution">
    <text evidence="1">The sequence shown here is derived from an EMBL/GenBank/DDBJ whole genome shotgun (WGS) entry which is preliminary data.</text>
</comment>
<proteinExistence type="predicted"/>
<protein>
    <submittedName>
        <fullName evidence="1">Uncharacterized protein</fullName>
    </submittedName>
</protein>
<dbReference type="Proteomes" id="UP001177670">
    <property type="component" value="Unassembled WGS sequence"/>
</dbReference>
<dbReference type="EMBL" id="JAHYIQ010000019">
    <property type="protein sequence ID" value="KAK1124156.1"/>
    <property type="molecule type" value="Genomic_DNA"/>
</dbReference>
<gene>
    <name evidence="1" type="ORF">K0M31_007180</name>
</gene>
<organism evidence="1 2">
    <name type="scientific">Melipona bicolor</name>
    <dbReference type="NCBI Taxonomy" id="60889"/>
    <lineage>
        <taxon>Eukaryota</taxon>
        <taxon>Metazoa</taxon>
        <taxon>Ecdysozoa</taxon>
        <taxon>Arthropoda</taxon>
        <taxon>Hexapoda</taxon>
        <taxon>Insecta</taxon>
        <taxon>Pterygota</taxon>
        <taxon>Neoptera</taxon>
        <taxon>Endopterygota</taxon>
        <taxon>Hymenoptera</taxon>
        <taxon>Apocrita</taxon>
        <taxon>Aculeata</taxon>
        <taxon>Apoidea</taxon>
        <taxon>Anthophila</taxon>
        <taxon>Apidae</taxon>
        <taxon>Melipona</taxon>
    </lineage>
</organism>
<dbReference type="AlphaFoldDB" id="A0AA40FSI2"/>
<evidence type="ECO:0000313" key="1">
    <source>
        <dbReference type="EMBL" id="KAK1124156.1"/>
    </source>
</evidence>
<accession>A0AA40FSI2</accession>
<sequence length="65" mass="7334">MDCLTVSILTNTGQMNFKSSDVRTFAKGYHKLSKLSRAKLQLDVDFLVLFIVRNDGISLQLKSAR</sequence>
<name>A0AA40FSI2_9HYME</name>